<dbReference type="Gene3D" id="3.30.160.60">
    <property type="entry name" value="Classic Zinc Finger"/>
    <property type="match status" value="4"/>
</dbReference>
<dbReference type="PANTHER" id="PTHR24394:SF16">
    <property type="entry name" value="HYPERMETHYLATED IN CANCER 1 PROTEIN"/>
    <property type="match status" value="1"/>
</dbReference>
<evidence type="ECO:0000256" key="11">
    <source>
        <dbReference type="ARBA" id="ARBA00023242"/>
    </source>
</evidence>
<dbReference type="InterPro" id="IPR036236">
    <property type="entry name" value="Znf_C2H2_sf"/>
</dbReference>
<evidence type="ECO:0000256" key="15">
    <source>
        <dbReference type="PROSITE-ProRule" id="PRU00042"/>
    </source>
</evidence>
<dbReference type="KEGG" id="mcal:110305727"/>
<evidence type="ECO:0000256" key="8">
    <source>
        <dbReference type="ARBA" id="ARBA00023015"/>
    </source>
</evidence>
<keyword evidence="10" id="KW-0804">Transcription</keyword>
<evidence type="ECO:0000313" key="19">
    <source>
        <dbReference type="Proteomes" id="UP000515126"/>
    </source>
</evidence>
<keyword evidence="7" id="KW-0862">Zinc</keyword>
<evidence type="ECO:0000259" key="18">
    <source>
        <dbReference type="PROSITE" id="PS50157"/>
    </source>
</evidence>
<dbReference type="GO" id="GO:0008630">
    <property type="term" value="P:intrinsic apoptotic signaling pathway in response to DNA damage"/>
    <property type="evidence" value="ECO:0007669"/>
    <property type="project" value="UniProtKB-ARBA"/>
</dbReference>
<feature type="domain" description="C2H2-type" evidence="18">
    <location>
        <begin position="661"/>
        <end position="688"/>
    </location>
</feature>
<dbReference type="PROSITE" id="PS50097">
    <property type="entry name" value="BTB"/>
    <property type="match status" value="1"/>
</dbReference>
<evidence type="ECO:0000256" key="2">
    <source>
        <dbReference type="ARBA" id="ARBA00022473"/>
    </source>
</evidence>
<dbReference type="GO" id="GO:0000122">
    <property type="term" value="P:negative regulation of transcription by RNA polymerase II"/>
    <property type="evidence" value="ECO:0007669"/>
    <property type="project" value="UniProtKB-ARBA"/>
</dbReference>
<dbReference type="FunFam" id="3.30.160.60:FF:000195">
    <property type="entry name" value="Hypermethylated in cancer 1 protein-like"/>
    <property type="match status" value="2"/>
</dbReference>
<dbReference type="GO" id="GO:0009966">
    <property type="term" value="P:regulation of signal transduction"/>
    <property type="evidence" value="ECO:0007669"/>
    <property type="project" value="UniProtKB-ARBA"/>
</dbReference>
<dbReference type="GO" id="GO:0008270">
    <property type="term" value="F:zinc ion binding"/>
    <property type="evidence" value="ECO:0007669"/>
    <property type="project" value="UniProtKB-KW"/>
</dbReference>
<protein>
    <recommendedName>
        <fullName evidence="14">Hypermethylated in cancer 1 protein</fullName>
    </recommendedName>
</protein>
<dbReference type="SUPFAM" id="SSF57667">
    <property type="entry name" value="beta-beta-alpha zinc fingers"/>
    <property type="match status" value="2"/>
</dbReference>
<keyword evidence="5" id="KW-0677">Repeat</keyword>
<dbReference type="InterPro" id="IPR000210">
    <property type="entry name" value="BTB/POZ_dom"/>
</dbReference>
<evidence type="ECO:0000256" key="16">
    <source>
        <dbReference type="SAM" id="MobiDB-lite"/>
    </source>
</evidence>
<evidence type="ECO:0000256" key="5">
    <source>
        <dbReference type="ARBA" id="ARBA00022737"/>
    </source>
</evidence>
<keyword evidence="3" id="KW-0678">Repressor</keyword>
<feature type="region of interest" description="Disordered" evidence="16">
    <location>
        <begin position="314"/>
        <end position="335"/>
    </location>
</feature>
<feature type="domain" description="BTB" evidence="17">
    <location>
        <begin position="173"/>
        <end position="236"/>
    </location>
</feature>
<keyword evidence="19" id="KW-1185">Reference proteome</keyword>
<evidence type="ECO:0000256" key="4">
    <source>
        <dbReference type="ARBA" id="ARBA00022723"/>
    </source>
</evidence>
<feature type="region of interest" description="Disordered" evidence="16">
    <location>
        <begin position="86"/>
        <end position="117"/>
    </location>
</feature>
<feature type="domain" description="C2H2-type" evidence="18">
    <location>
        <begin position="689"/>
        <end position="716"/>
    </location>
</feature>
<dbReference type="GeneID" id="110305727"/>
<feature type="compositionally biased region" description="Basic and acidic residues" evidence="16">
    <location>
        <begin position="89"/>
        <end position="107"/>
    </location>
</feature>
<dbReference type="InterPro" id="IPR011333">
    <property type="entry name" value="SKP1/BTB/POZ_sf"/>
</dbReference>
<dbReference type="Proteomes" id="UP000515126">
    <property type="component" value="Chromosome 11"/>
</dbReference>
<name>A0A6P5QSL8_MUSCR</name>
<dbReference type="GO" id="GO:0005634">
    <property type="term" value="C:nucleus"/>
    <property type="evidence" value="ECO:0007669"/>
    <property type="project" value="UniProtKB-SubCell"/>
</dbReference>
<keyword evidence="2" id="KW-0217">Developmental protein</keyword>
<gene>
    <name evidence="20" type="primary">Hic1</name>
</gene>
<comment type="subcellular location">
    <subcellularLocation>
        <location evidence="1">Nucleus</location>
    </subcellularLocation>
</comment>
<dbReference type="CTD" id="3090"/>
<feature type="compositionally biased region" description="Basic and acidic residues" evidence="16">
    <location>
        <begin position="470"/>
        <end position="487"/>
    </location>
</feature>
<evidence type="ECO:0000256" key="12">
    <source>
        <dbReference type="ARBA" id="ARBA00060915"/>
    </source>
</evidence>
<dbReference type="PROSITE" id="PS00028">
    <property type="entry name" value="ZINC_FINGER_C2H2_1"/>
    <property type="match status" value="5"/>
</dbReference>
<keyword evidence="4" id="KW-0479">Metal-binding</keyword>
<dbReference type="Gene3D" id="3.30.710.10">
    <property type="entry name" value="Potassium Channel Kv1.1, Chain A"/>
    <property type="match status" value="1"/>
</dbReference>
<dbReference type="PROSITE" id="PS50157">
    <property type="entry name" value="ZINC_FINGER_C2H2_2"/>
    <property type="match status" value="5"/>
</dbReference>
<dbReference type="SUPFAM" id="SSF54695">
    <property type="entry name" value="POZ domain"/>
    <property type="match status" value="1"/>
</dbReference>
<sequence>MYSGALSTKPQGLWDSQVRYLGSPGGHIWKRVNLQDLLSSASASLLAQVCARGRSPAAHSPRVAARWRHGRGSVCRFGPLQIRVCGKRGGAETRPGRGEDGPARQTDRGPGGRRAAHCSHVPPWIRRQPGPGLPTCPPGECAGQTMLDTMEAPGHSRQLLLQLNNQRTKGFLCDVIIVVQNALFRAHKNVLAASSAYLKSLVVHDNLLNLDHDMVSPAVFRLVLDFIYTGRLTDSVEAAAAAAVAPGAEPSLGAVLAAASYLQIPDLVALCKKRLKRHGKYCHLRGGGSGGGGYAPYGRPGRGLRAATPVIQACYSSPAGPPPPPAAEPPSGPDAAVNTHCAELYASGPGPTASLCAPERRCSPLCGLDLSKKSPPGSSVPERPLSERELPPRPDSPPGAGPAVYKEPSLALPPLPPLPFQKLEEAVPTPDPFRGSSGSPGPEPPGRPDGSSLLYRWMKHEPGLGSYGDELVRDRGSPGERLEERGGDPAASPGGPPLGLVPPPRYPGSLDGPGTGADGDDYKSSSEETGSSEDPSPPGGHLEGYPCPHLAYGEPESFGDNLYVCIPCGKGFPSSEQLNAHVEAHVEEEEALYGRAEAAEVAAGAAGLGPPFGGGGDKVTGAPGGLGELLRPYRCASCDKSYKDPATLRQHEKTHWLTRPYPCTICGKKFTQRGTMTRHMRSHLGLKPFACDACGMRFTRQYRLTEHMRIHSGEKPYECQVCGGKFAQQRNLISHMKMHAVGGAAGAAGALAGLGGLPGVPGPDGKGKLDFPEGVFAVARLTAEQLSLKQQDKAAAAELLAQTTHFLHDPKVALESLYPLAKFTAELGLSPDKAAEVLSQGAHLAAGPDSRTIDRFSPT</sequence>
<feature type="compositionally biased region" description="Pro residues" evidence="16">
    <location>
        <begin position="319"/>
        <end position="332"/>
    </location>
</feature>
<dbReference type="GO" id="GO:0003677">
    <property type="term" value="F:DNA binding"/>
    <property type="evidence" value="ECO:0007669"/>
    <property type="project" value="UniProtKB-KW"/>
</dbReference>
<dbReference type="RefSeq" id="XP_021033448.1">
    <property type="nucleotide sequence ID" value="XM_021177789.1"/>
</dbReference>
<organism evidence="19 20">
    <name type="scientific">Mus caroli</name>
    <name type="common">Ryukyu mouse</name>
    <name type="synonym">Ricefield mouse</name>
    <dbReference type="NCBI Taxonomy" id="10089"/>
    <lineage>
        <taxon>Eukaryota</taxon>
        <taxon>Metazoa</taxon>
        <taxon>Chordata</taxon>
        <taxon>Craniata</taxon>
        <taxon>Vertebrata</taxon>
        <taxon>Euteleostomi</taxon>
        <taxon>Mammalia</taxon>
        <taxon>Eutheria</taxon>
        <taxon>Euarchontoglires</taxon>
        <taxon>Glires</taxon>
        <taxon>Rodentia</taxon>
        <taxon>Myomorpha</taxon>
        <taxon>Muroidea</taxon>
        <taxon>Muridae</taxon>
        <taxon>Murinae</taxon>
        <taxon>Mus</taxon>
        <taxon>Mus</taxon>
    </lineage>
</organism>
<comment type="similarity">
    <text evidence="12">Belongs to the krueppel C2H2-type zinc-finger protein family. Hic subfamily.</text>
</comment>
<evidence type="ECO:0000256" key="7">
    <source>
        <dbReference type="ARBA" id="ARBA00022833"/>
    </source>
</evidence>
<dbReference type="FunFam" id="3.30.160.60:FF:000746">
    <property type="entry name" value="hypermethylated in cancer 2 protein-like"/>
    <property type="match status" value="1"/>
</dbReference>
<evidence type="ECO:0000313" key="20">
    <source>
        <dbReference type="RefSeq" id="XP_021033448.1"/>
    </source>
</evidence>
<evidence type="ECO:0000256" key="3">
    <source>
        <dbReference type="ARBA" id="ARBA00022491"/>
    </source>
</evidence>
<evidence type="ECO:0000256" key="10">
    <source>
        <dbReference type="ARBA" id="ARBA00023163"/>
    </source>
</evidence>
<evidence type="ECO:0000256" key="13">
    <source>
        <dbReference type="ARBA" id="ARBA00062723"/>
    </source>
</evidence>
<dbReference type="SMART" id="SM00355">
    <property type="entry name" value="ZnF_C2H2"/>
    <property type="match status" value="5"/>
</dbReference>
<evidence type="ECO:0000259" key="17">
    <source>
        <dbReference type="PROSITE" id="PS50097"/>
    </source>
</evidence>
<proteinExistence type="inferred from homology"/>
<keyword evidence="9" id="KW-0238">DNA-binding</keyword>
<dbReference type="CDD" id="cd18333">
    <property type="entry name" value="BTB_POZ_ZBTB29_HIC1"/>
    <property type="match status" value="1"/>
</dbReference>
<dbReference type="PANTHER" id="PTHR24394">
    <property type="entry name" value="ZINC FINGER PROTEIN"/>
    <property type="match status" value="1"/>
</dbReference>
<accession>A0A6P5QSL8</accession>
<dbReference type="Pfam" id="PF00651">
    <property type="entry name" value="BTB"/>
    <property type="match status" value="1"/>
</dbReference>
<feature type="compositionally biased region" description="Pro residues" evidence="16">
    <location>
        <begin position="494"/>
        <end position="506"/>
    </location>
</feature>
<feature type="domain" description="C2H2-type" evidence="18">
    <location>
        <begin position="563"/>
        <end position="590"/>
    </location>
</feature>
<feature type="domain" description="C2H2-type" evidence="18">
    <location>
        <begin position="633"/>
        <end position="660"/>
    </location>
</feature>
<dbReference type="FunFam" id="3.30.160.60:FF:001289">
    <property type="entry name" value="Zinc finger protein 574"/>
    <property type="match status" value="1"/>
</dbReference>
<dbReference type="FunFam" id="3.30.710.10:FF:000032">
    <property type="entry name" value="hypermethylated in cancer 2 protein-like"/>
    <property type="match status" value="1"/>
</dbReference>
<keyword evidence="11" id="KW-0539">Nucleus</keyword>
<evidence type="ECO:0000256" key="1">
    <source>
        <dbReference type="ARBA" id="ARBA00004123"/>
    </source>
</evidence>
<dbReference type="AlphaFoldDB" id="A0A6P5QSL8"/>
<feature type="region of interest" description="Disordered" evidence="16">
    <location>
        <begin position="367"/>
        <end position="547"/>
    </location>
</feature>
<keyword evidence="8" id="KW-0805">Transcription regulation</keyword>
<feature type="domain" description="C2H2-type" evidence="18">
    <location>
        <begin position="717"/>
        <end position="740"/>
    </location>
</feature>
<dbReference type="Pfam" id="PF00096">
    <property type="entry name" value="zf-C2H2"/>
    <property type="match status" value="4"/>
</dbReference>
<evidence type="ECO:0000256" key="14">
    <source>
        <dbReference type="ARBA" id="ARBA00070813"/>
    </source>
</evidence>
<evidence type="ECO:0000256" key="9">
    <source>
        <dbReference type="ARBA" id="ARBA00023125"/>
    </source>
</evidence>
<dbReference type="InterPro" id="IPR013087">
    <property type="entry name" value="Znf_C2H2_type"/>
</dbReference>
<comment type="subunit">
    <text evidence="13">Self-associates. Interacts with HIC2. Interacts with CTBP1 and CTBP2. Interacts with TCF7L2 and ARID1A. Interacts with MTA1 and MBD3; indicative for an association with the NuRD complex. Interacts with SIRT1.</text>
</comment>
<reference evidence="20" key="1">
    <citation type="submission" date="2025-08" db="UniProtKB">
        <authorList>
            <consortium name="RefSeq"/>
        </authorList>
    </citation>
    <scope>IDENTIFICATION</scope>
</reference>
<dbReference type="SMART" id="SM00225">
    <property type="entry name" value="BTB"/>
    <property type="match status" value="1"/>
</dbReference>
<dbReference type="GO" id="GO:0000981">
    <property type="term" value="F:DNA-binding transcription factor activity, RNA polymerase II-specific"/>
    <property type="evidence" value="ECO:0007669"/>
    <property type="project" value="TreeGrafter"/>
</dbReference>
<evidence type="ECO:0000256" key="6">
    <source>
        <dbReference type="ARBA" id="ARBA00022771"/>
    </source>
</evidence>
<keyword evidence="6 15" id="KW-0863">Zinc-finger</keyword>